<reference evidence="5" key="1">
    <citation type="journal article" date="2019" name="Int. J. Syst. Evol. Microbiol.">
        <title>The Global Catalogue of Microorganisms (GCM) 10K type strain sequencing project: providing services to taxonomists for standard genome sequencing and annotation.</title>
        <authorList>
            <consortium name="The Broad Institute Genomics Platform"/>
            <consortium name="The Broad Institute Genome Sequencing Center for Infectious Disease"/>
            <person name="Wu L."/>
            <person name="Ma J."/>
        </authorList>
    </citation>
    <scope>NUCLEOTIDE SEQUENCE [LARGE SCALE GENOMIC DNA]</scope>
    <source>
        <strain evidence="5">CGMCC 4.7241</strain>
    </source>
</reference>
<feature type="domain" description="Superoxide dismutase copper/zinc binding" evidence="3">
    <location>
        <begin position="72"/>
        <end position="184"/>
    </location>
</feature>
<dbReference type="Gene3D" id="2.60.40.200">
    <property type="entry name" value="Superoxide dismutase, copper/zinc binding domain"/>
    <property type="match status" value="1"/>
</dbReference>
<evidence type="ECO:0000256" key="1">
    <source>
        <dbReference type="ARBA" id="ARBA00010457"/>
    </source>
</evidence>
<feature type="chain" id="PRO_5046005817" evidence="2">
    <location>
        <begin position="25"/>
        <end position="191"/>
    </location>
</feature>
<dbReference type="InterPro" id="IPR001424">
    <property type="entry name" value="SOD_Cu_Zn_dom"/>
</dbReference>
<evidence type="ECO:0000256" key="2">
    <source>
        <dbReference type="SAM" id="SignalP"/>
    </source>
</evidence>
<evidence type="ECO:0000259" key="3">
    <source>
        <dbReference type="Pfam" id="PF00080"/>
    </source>
</evidence>
<dbReference type="SUPFAM" id="SSF49329">
    <property type="entry name" value="Cu,Zn superoxide dismutase-like"/>
    <property type="match status" value="1"/>
</dbReference>
<evidence type="ECO:0000313" key="5">
    <source>
        <dbReference type="Proteomes" id="UP001595699"/>
    </source>
</evidence>
<sequence>MRRSIAFAAVVLCALGLVAQPAAAHSSEPLPVVEVVSYQPSDSGAEAVTYDPSLVPVGATAVVVSVPVSVGTVVALQVRGLEPNREYGAHVHVGSCGPDPMTAGPHFQNVPDPVTPSTDPAYANPENEVWLDLTTNALGIGKAASTVSWRFDGRPAASLVLHEHHTHTAPGEAGTAGSRLACASVPFRDVP</sequence>
<organism evidence="4 5">
    <name type="scientific">Tenggerimyces flavus</name>
    <dbReference type="NCBI Taxonomy" id="1708749"/>
    <lineage>
        <taxon>Bacteria</taxon>
        <taxon>Bacillati</taxon>
        <taxon>Actinomycetota</taxon>
        <taxon>Actinomycetes</taxon>
        <taxon>Propionibacteriales</taxon>
        <taxon>Nocardioidaceae</taxon>
        <taxon>Tenggerimyces</taxon>
    </lineage>
</organism>
<protein>
    <submittedName>
        <fullName evidence="4">Superoxide dismutase family protein</fullName>
    </submittedName>
</protein>
<dbReference type="RefSeq" id="WP_205120868.1">
    <property type="nucleotide sequence ID" value="NZ_JAFBCM010000001.1"/>
</dbReference>
<dbReference type="Pfam" id="PF00080">
    <property type="entry name" value="Sod_Cu"/>
    <property type="match status" value="1"/>
</dbReference>
<accession>A0ABV7YIN2</accession>
<dbReference type="Proteomes" id="UP001595699">
    <property type="component" value="Unassembled WGS sequence"/>
</dbReference>
<comment type="caution">
    <text evidence="4">The sequence shown here is derived from an EMBL/GenBank/DDBJ whole genome shotgun (WGS) entry which is preliminary data.</text>
</comment>
<name>A0ABV7YIN2_9ACTN</name>
<dbReference type="EMBL" id="JBHRZH010000021">
    <property type="protein sequence ID" value="MFC3763945.1"/>
    <property type="molecule type" value="Genomic_DNA"/>
</dbReference>
<evidence type="ECO:0000313" key="4">
    <source>
        <dbReference type="EMBL" id="MFC3763945.1"/>
    </source>
</evidence>
<comment type="similarity">
    <text evidence="1">Belongs to the Cu-Zn superoxide dismutase family.</text>
</comment>
<dbReference type="InterPro" id="IPR036423">
    <property type="entry name" value="SOD-like_Cu/Zn_dom_sf"/>
</dbReference>
<proteinExistence type="inferred from homology"/>
<gene>
    <name evidence="4" type="ORF">ACFOUW_24125</name>
</gene>
<keyword evidence="5" id="KW-1185">Reference proteome</keyword>
<feature type="signal peptide" evidence="2">
    <location>
        <begin position="1"/>
        <end position="24"/>
    </location>
</feature>
<keyword evidence="2" id="KW-0732">Signal</keyword>